<accession>A0A8T0HQ83</accession>
<name>A0A8T0HQ83_CERPU</name>
<dbReference type="AlphaFoldDB" id="A0A8T0HQ83"/>
<organism evidence="1 2">
    <name type="scientific">Ceratodon purpureus</name>
    <name type="common">Fire moss</name>
    <name type="synonym">Dicranum purpureum</name>
    <dbReference type="NCBI Taxonomy" id="3225"/>
    <lineage>
        <taxon>Eukaryota</taxon>
        <taxon>Viridiplantae</taxon>
        <taxon>Streptophyta</taxon>
        <taxon>Embryophyta</taxon>
        <taxon>Bryophyta</taxon>
        <taxon>Bryophytina</taxon>
        <taxon>Bryopsida</taxon>
        <taxon>Dicranidae</taxon>
        <taxon>Pseudoditrichales</taxon>
        <taxon>Ditrichaceae</taxon>
        <taxon>Ceratodon</taxon>
    </lineage>
</organism>
<sequence>MRLQEWRNTSLMATDPLAIRWRGGCSDCGCRWSTCSSIGQSNTLLRNTFSRGKSTC</sequence>
<dbReference type="Proteomes" id="UP000822688">
    <property type="component" value="Chromosome V"/>
</dbReference>
<evidence type="ECO:0000313" key="2">
    <source>
        <dbReference type="Proteomes" id="UP000822688"/>
    </source>
</evidence>
<comment type="caution">
    <text evidence="1">The sequence shown here is derived from an EMBL/GenBank/DDBJ whole genome shotgun (WGS) entry which is preliminary data.</text>
</comment>
<protein>
    <submittedName>
        <fullName evidence="1">Uncharacterized protein</fullName>
    </submittedName>
</protein>
<keyword evidence="2" id="KW-1185">Reference proteome</keyword>
<proteinExistence type="predicted"/>
<dbReference type="EMBL" id="CM026426">
    <property type="protein sequence ID" value="KAG0573120.1"/>
    <property type="molecule type" value="Genomic_DNA"/>
</dbReference>
<reference evidence="1" key="1">
    <citation type="submission" date="2020-06" db="EMBL/GenBank/DDBJ databases">
        <title>WGS assembly of Ceratodon purpureus strain R40.</title>
        <authorList>
            <person name="Carey S.B."/>
            <person name="Jenkins J."/>
            <person name="Shu S."/>
            <person name="Lovell J.T."/>
            <person name="Sreedasyam A."/>
            <person name="Maumus F."/>
            <person name="Tiley G.P."/>
            <person name="Fernandez-Pozo N."/>
            <person name="Barry K."/>
            <person name="Chen C."/>
            <person name="Wang M."/>
            <person name="Lipzen A."/>
            <person name="Daum C."/>
            <person name="Saski C.A."/>
            <person name="Payton A.C."/>
            <person name="Mcbreen J.C."/>
            <person name="Conrad R.E."/>
            <person name="Kollar L.M."/>
            <person name="Olsson S."/>
            <person name="Huttunen S."/>
            <person name="Landis J.B."/>
            <person name="Wickett N.J."/>
            <person name="Johnson M.G."/>
            <person name="Rensing S.A."/>
            <person name="Grimwood J."/>
            <person name="Schmutz J."/>
            <person name="Mcdaniel S.F."/>
        </authorList>
    </citation>
    <scope>NUCLEOTIDE SEQUENCE</scope>
    <source>
        <strain evidence="1">R40</strain>
    </source>
</reference>
<evidence type="ECO:0000313" key="1">
    <source>
        <dbReference type="EMBL" id="KAG0573120.1"/>
    </source>
</evidence>
<gene>
    <name evidence="1" type="ORF">KC19_VG150800</name>
</gene>